<proteinExistence type="predicted"/>
<dbReference type="Proteomes" id="UP000321638">
    <property type="component" value="Unassembled WGS sequence"/>
</dbReference>
<gene>
    <name evidence="2" type="ORF">FHP25_22150</name>
</gene>
<dbReference type="RefSeq" id="WP_147849157.1">
    <property type="nucleotide sequence ID" value="NZ_VDUZ01000027.1"/>
</dbReference>
<feature type="compositionally biased region" description="Low complexity" evidence="1">
    <location>
        <begin position="113"/>
        <end position="126"/>
    </location>
</feature>
<sequence>MDADASSKTTQHDVKIIDARGVSPQVLAEEREAFAVEREALAVEREAGAVMPPEPPTMGELLVAAQAPVTLSERMMVDLPPDSPRRAFLDTIHQQARAIVRRILQEIEDQSTPAEPAAPAGGRARK</sequence>
<reference evidence="2 3" key="1">
    <citation type="submission" date="2019-06" db="EMBL/GenBank/DDBJ databases">
        <title>New taxonomy in bacterial strain CC-CFT640, isolated from vineyard.</title>
        <authorList>
            <person name="Lin S.-Y."/>
            <person name="Tsai C.-F."/>
            <person name="Young C.-C."/>
        </authorList>
    </citation>
    <scope>NUCLEOTIDE SEQUENCE [LARGE SCALE GENOMIC DNA]</scope>
    <source>
        <strain evidence="2 3">CC-CFT640</strain>
    </source>
</reference>
<keyword evidence="3" id="KW-1185">Reference proteome</keyword>
<protein>
    <submittedName>
        <fullName evidence="2">Uncharacterized protein</fullName>
    </submittedName>
</protein>
<feature type="region of interest" description="Disordered" evidence="1">
    <location>
        <begin position="106"/>
        <end position="126"/>
    </location>
</feature>
<name>A0A5C8PH24_9HYPH</name>
<evidence type="ECO:0000256" key="1">
    <source>
        <dbReference type="SAM" id="MobiDB-lite"/>
    </source>
</evidence>
<comment type="caution">
    <text evidence="2">The sequence shown here is derived from an EMBL/GenBank/DDBJ whole genome shotgun (WGS) entry which is preliminary data.</text>
</comment>
<dbReference type="EMBL" id="VDUZ01000027">
    <property type="protein sequence ID" value="TXL73137.1"/>
    <property type="molecule type" value="Genomic_DNA"/>
</dbReference>
<evidence type="ECO:0000313" key="3">
    <source>
        <dbReference type="Proteomes" id="UP000321638"/>
    </source>
</evidence>
<dbReference type="AlphaFoldDB" id="A0A5C8PH24"/>
<accession>A0A5C8PH24</accession>
<evidence type="ECO:0000313" key="2">
    <source>
        <dbReference type="EMBL" id="TXL73137.1"/>
    </source>
</evidence>
<feature type="region of interest" description="Disordered" evidence="1">
    <location>
        <begin position="1"/>
        <end position="22"/>
    </location>
</feature>
<organism evidence="2 3">
    <name type="scientific">Vineibacter terrae</name>
    <dbReference type="NCBI Taxonomy" id="2586908"/>
    <lineage>
        <taxon>Bacteria</taxon>
        <taxon>Pseudomonadati</taxon>
        <taxon>Pseudomonadota</taxon>
        <taxon>Alphaproteobacteria</taxon>
        <taxon>Hyphomicrobiales</taxon>
        <taxon>Vineibacter</taxon>
    </lineage>
</organism>